<dbReference type="Proteomes" id="UP000257451">
    <property type="component" value="Unassembled WGS sequence"/>
</dbReference>
<accession>A0A3E2MVD6</accession>
<sequence>MGDREHPQIDTVKRQVAPEREQAHLGVAVDVAFADLDEPPAPGQQLQPGALGGAGQRVEHDIDPVAVGVGADGLGELDTA</sequence>
<protein>
    <submittedName>
        <fullName evidence="1">Uncharacterized protein</fullName>
    </submittedName>
</protein>
<dbReference type="EMBL" id="PEDF01000085">
    <property type="protein sequence ID" value="RFZ40784.1"/>
    <property type="molecule type" value="Genomic_DNA"/>
</dbReference>
<gene>
    <name evidence="1" type="ORF">DAVIS_02749</name>
</gene>
<dbReference type="AlphaFoldDB" id="A0A3E2MVD6"/>
<evidence type="ECO:0000313" key="2">
    <source>
        <dbReference type="Proteomes" id="UP000257451"/>
    </source>
</evidence>
<name>A0A3E2MVD6_MYCMR</name>
<evidence type="ECO:0000313" key="1">
    <source>
        <dbReference type="EMBL" id="RFZ40784.1"/>
    </source>
</evidence>
<comment type="caution">
    <text evidence="1">The sequence shown here is derived from an EMBL/GenBank/DDBJ whole genome shotgun (WGS) entry which is preliminary data.</text>
</comment>
<reference evidence="1 2" key="1">
    <citation type="journal article" date="2018" name="Sci. Rep.">
        <title>Extensive genomic diversity among Mycobacterium marinum strains revealed by whole genome sequencing.</title>
        <authorList>
            <person name="Das S."/>
            <person name="Pettersson B.M."/>
            <person name="Behra P.R."/>
            <person name="Mallick A."/>
            <person name="Cheramie M."/>
            <person name="Ramesh M."/>
            <person name="Shirreff L."/>
            <person name="DuCote T."/>
            <person name="Dasgupta S."/>
            <person name="Ennis D.G."/>
            <person name="Kirsebom L.A."/>
        </authorList>
    </citation>
    <scope>NUCLEOTIDE SEQUENCE [LARGE SCALE GENOMIC DNA]</scope>
    <source>
        <strain evidence="1 2">Davis1</strain>
    </source>
</reference>
<organism evidence="1 2">
    <name type="scientific">Mycobacterium marinum</name>
    <dbReference type="NCBI Taxonomy" id="1781"/>
    <lineage>
        <taxon>Bacteria</taxon>
        <taxon>Bacillati</taxon>
        <taxon>Actinomycetota</taxon>
        <taxon>Actinomycetes</taxon>
        <taxon>Mycobacteriales</taxon>
        <taxon>Mycobacteriaceae</taxon>
        <taxon>Mycobacterium</taxon>
        <taxon>Mycobacterium ulcerans group</taxon>
    </lineage>
</organism>
<proteinExistence type="predicted"/>